<comment type="caution">
    <text evidence="2">The sequence shown here is derived from an EMBL/GenBank/DDBJ whole genome shotgun (WGS) entry which is preliminary data.</text>
</comment>
<dbReference type="EMBL" id="BMAW01057026">
    <property type="protein sequence ID" value="GFT08787.1"/>
    <property type="molecule type" value="Genomic_DNA"/>
</dbReference>
<evidence type="ECO:0000313" key="2">
    <source>
        <dbReference type="EMBL" id="GFT08787.1"/>
    </source>
</evidence>
<feature type="non-terminal residue" evidence="2">
    <location>
        <position position="1"/>
    </location>
</feature>
<evidence type="ECO:0000256" key="1">
    <source>
        <dbReference type="SAM" id="Phobius"/>
    </source>
</evidence>
<dbReference type="Proteomes" id="UP000887013">
    <property type="component" value="Unassembled WGS sequence"/>
</dbReference>
<protein>
    <submittedName>
        <fullName evidence="2">Guanylate cyclase 32E</fullName>
    </submittedName>
</protein>
<proteinExistence type="predicted"/>
<evidence type="ECO:0000313" key="3">
    <source>
        <dbReference type="Proteomes" id="UP000887013"/>
    </source>
</evidence>
<dbReference type="AlphaFoldDB" id="A0A8X6TGN6"/>
<keyword evidence="3" id="KW-1185">Reference proteome</keyword>
<keyword evidence="1" id="KW-0472">Membrane</keyword>
<name>A0A8X6TGN6_NEPPI</name>
<keyword evidence="1" id="KW-1133">Transmembrane helix</keyword>
<keyword evidence="1" id="KW-0812">Transmembrane</keyword>
<organism evidence="2 3">
    <name type="scientific">Nephila pilipes</name>
    <name type="common">Giant wood spider</name>
    <name type="synonym">Nephila maculata</name>
    <dbReference type="NCBI Taxonomy" id="299642"/>
    <lineage>
        <taxon>Eukaryota</taxon>
        <taxon>Metazoa</taxon>
        <taxon>Ecdysozoa</taxon>
        <taxon>Arthropoda</taxon>
        <taxon>Chelicerata</taxon>
        <taxon>Arachnida</taxon>
        <taxon>Araneae</taxon>
        <taxon>Araneomorphae</taxon>
        <taxon>Entelegynae</taxon>
        <taxon>Araneoidea</taxon>
        <taxon>Nephilidae</taxon>
        <taxon>Nephila</taxon>
    </lineage>
</organism>
<gene>
    <name evidence="2" type="primary">Gyc32E</name>
    <name evidence="2" type="ORF">NPIL_459941</name>
</gene>
<accession>A0A8X6TGN6</accession>
<sequence>SLRLERKINWISGKPPRSEPVCGFWGEKCDTKPDWGMIIVYSVCCFVTIIAGIFVFRHYRYEHKLACLLWKVDMKDVSCFPSDNDGDFLQLQNVTVRGNDEDRDNCGSKLEDSITGRIKSTIGVYKGNTVHIYHVYKKNIDLTRTLRKEMIQGKNDMREYYDKVQIRYSSSGLPMASKSRQDIALSNVTTPSPLPYCRKQSSSNASACGLKKVGSISSDQITCDHCHCVQFW</sequence>
<reference evidence="2" key="1">
    <citation type="submission" date="2020-08" db="EMBL/GenBank/DDBJ databases">
        <title>Multicomponent nature underlies the extraordinary mechanical properties of spider dragline silk.</title>
        <authorList>
            <person name="Kono N."/>
            <person name="Nakamura H."/>
            <person name="Mori M."/>
            <person name="Yoshida Y."/>
            <person name="Ohtoshi R."/>
            <person name="Malay A.D."/>
            <person name="Moran D.A.P."/>
            <person name="Tomita M."/>
            <person name="Numata K."/>
            <person name="Arakawa K."/>
        </authorList>
    </citation>
    <scope>NUCLEOTIDE SEQUENCE</scope>
</reference>
<feature type="transmembrane region" description="Helical" evidence="1">
    <location>
        <begin position="35"/>
        <end position="56"/>
    </location>
</feature>
<dbReference type="OrthoDB" id="1890790at2759"/>